<keyword evidence="3" id="KW-0808">Transferase</keyword>
<evidence type="ECO:0000259" key="12">
    <source>
        <dbReference type="Pfam" id="PF07730"/>
    </source>
</evidence>
<dbReference type="InterPro" id="IPR003594">
    <property type="entry name" value="HATPase_dom"/>
</dbReference>
<feature type="transmembrane region" description="Helical" evidence="9">
    <location>
        <begin position="763"/>
        <end position="784"/>
    </location>
</feature>
<accession>A0A6M1RVJ3</accession>
<evidence type="ECO:0000256" key="2">
    <source>
        <dbReference type="ARBA" id="ARBA00022475"/>
    </source>
</evidence>
<feature type="domain" description="Histidine kinase/HSP90-like ATPase" evidence="10">
    <location>
        <begin position="916"/>
        <end position="1001"/>
    </location>
</feature>
<evidence type="ECO:0000256" key="9">
    <source>
        <dbReference type="SAM" id="Phobius"/>
    </source>
</evidence>
<evidence type="ECO:0000313" key="14">
    <source>
        <dbReference type="Proteomes" id="UP000477311"/>
    </source>
</evidence>
<dbReference type="Pfam" id="PF07494">
    <property type="entry name" value="Reg_prop"/>
    <property type="match status" value="5"/>
</dbReference>
<dbReference type="GO" id="GO:0046983">
    <property type="term" value="F:protein dimerization activity"/>
    <property type="evidence" value="ECO:0007669"/>
    <property type="project" value="InterPro"/>
</dbReference>
<dbReference type="Pfam" id="PF07495">
    <property type="entry name" value="Y_Y_Y"/>
    <property type="match status" value="1"/>
</dbReference>
<evidence type="ECO:0000259" key="10">
    <source>
        <dbReference type="Pfam" id="PF02518"/>
    </source>
</evidence>
<dbReference type="RefSeq" id="WP_165107360.1">
    <property type="nucleotide sequence ID" value="NZ_JAAKYA010000053.1"/>
</dbReference>
<evidence type="ECO:0008006" key="15">
    <source>
        <dbReference type="Google" id="ProtNLM"/>
    </source>
</evidence>
<dbReference type="SUPFAM" id="SSF63829">
    <property type="entry name" value="Calcium-dependent phosphotriesterase"/>
    <property type="match status" value="3"/>
</dbReference>
<organism evidence="13 14">
    <name type="scientific">Limisphaera ngatamarikiensis</name>
    <dbReference type="NCBI Taxonomy" id="1324935"/>
    <lineage>
        <taxon>Bacteria</taxon>
        <taxon>Pseudomonadati</taxon>
        <taxon>Verrucomicrobiota</taxon>
        <taxon>Verrucomicrobiia</taxon>
        <taxon>Limisphaerales</taxon>
        <taxon>Limisphaeraceae</taxon>
        <taxon>Limisphaera</taxon>
    </lineage>
</organism>
<dbReference type="CDD" id="cd16917">
    <property type="entry name" value="HATPase_UhpB-NarQ-NarX-like"/>
    <property type="match status" value="1"/>
</dbReference>
<evidence type="ECO:0000256" key="3">
    <source>
        <dbReference type="ARBA" id="ARBA00022679"/>
    </source>
</evidence>
<proteinExistence type="predicted"/>
<keyword evidence="2" id="KW-1003">Cell membrane</keyword>
<dbReference type="Pfam" id="PF07730">
    <property type="entry name" value="HisKA_3"/>
    <property type="match status" value="1"/>
</dbReference>
<dbReference type="PANTHER" id="PTHR24421:SF37">
    <property type="entry name" value="SENSOR HISTIDINE KINASE NARS"/>
    <property type="match status" value="1"/>
</dbReference>
<keyword evidence="7" id="KW-0902">Two-component regulatory system</keyword>
<keyword evidence="4 9" id="KW-0812">Transmembrane</keyword>
<gene>
    <name evidence="13" type="ORF">G4L39_08180</name>
</gene>
<evidence type="ECO:0000256" key="5">
    <source>
        <dbReference type="ARBA" id="ARBA00022777"/>
    </source>
</evidence>
<dbReference type="Gene3D" id="2.60.40.10">
    <property type="entry name" value="Immunoglobulins"/>
    <property type="match status" value="1"/>
</dbReference>
<feature type="domain" description="Signal transduction histidine kinase subgroup 3 dimerisation and phosphoacceptor" evidence="12">
    <location>
        <begin position="805"/>
        <end position="868"/>
    </location>
</feature>
<dbReference type="InterPro" id="IPR011110">
    <property type="entry name" value="Reg_prop"/>
</dbReference>
<dbReference type="Pfam" id="PF02518">
    <property type="entry name" value="HATPase_c"/>
    <property type="match status" value="1"/>
</dbReference>
<dbReference type="SUPFAM" id="SSF55874">
    <property type="entry name" value="ATPase domain of HSP90 chaperone/DNA topoisomerase II/histidine kinase"/>
    <property type="match status" value="1"/>
</dbReference>
<feature type="domain" description="Two component regulator three Y" evidence="11">
    <location>
        <begin position="693"/>
        <end position="755"/>
    </location>
</feature>
<reference evidence="13 14" key="1">
    <citation type="submission" date="2020-02" db="EMBL/GenBank/DDBJ databases">
        <title>Draft genome sequence of Limisphaera ngatamarikiensis NGM72.4T, a thermophilic Verrucomicrobia grouped in subdivision 3.</title>
        <authorList>
            <person name="Carere C.R."/>
            <person name="Steen J."/>
            <person name="Hugenholtz P."/>
            <person name="Stott M.B."/>
        </authorList>
    </citation>
    <scope>NUCLEOTIDE SEQUENCE [LARGE SCALE GENOMIC DNA]</scope>
    <source>
        <strain evidence="13 14">NGM72.4</strain>
    </source>
</reference>
<keyword evidence="5" id="KW-0418">Kinase</keyword>
<dbReference type="InterPro" id="IPR011712">
    <property type="entry name" value="Sig_transdc_His_kin_sub3_dim/P"/>
</dbReference>
<dbReference type="InterPro" id="IPR015943">
    <property type="entry name" value="WD40/YVTN_repeat-like_dom_sf"/>
</dbReference>
<sequence>MRPWSGILARMRITAVLVLWSVALPAEESRWAARVWQTDEGLPENTVYGLARDEVGYLWVATHGGLARFDGVRFEEFSLTHLPGVPNRVVRALFRDRAGRLWLGMDRGPVVCVDRDKVRVYGEREGLPDLRITGFVEEASGAVWVMYASGSWARIEGNRVERSAEGTDRPGGRVVLATDRKGRLWAAQGPRVGLMENGELRVQFELGEPVECLAGGRTDGLWLGTARGLYRFTPGREPDLVFRWPAGARSWVPRLLWEDQAGGVWVGTGTAGLGRYGQGGWEWVPTSHPEILCLAEDHEGNLWVGTAGGGLNRLRPRRIELWGTDHGLPFAAVRSVCEDTEGRLWVVTMDGQLVRERDGGWEALTQREDWPGGGAVCVAADPAGGVWVGTRERGLYRWRDGWVRVLRRSDGLWDHAIRSLCPAGPEEVWIAGGARPWIQHWRDGHWQTFELPAGTRSIRAMTIDSAGRLWIGTADGLLLRVENGRLRNETVPVEGRTPSIRCLHSTPDGSLWIGYAGYGLGWWKDGRWTRLTTAHGLGEDYISQIISDGEGRLWFGGNRGVFQASLMDLTAAAAGTGYVHSISYGRSEGLPALPATYDSAPAAVRRRDGRVVIATRLGLAVIHPGALARDAAPPPVVLERITVDDRTVALYDSRFPLRVYEGAPPTDLRGLSGELRLPPGPRKVEFAFTALTYAAPENVHFRYRLDGFDDAWVEAGTRRVAGYPRLPPGRYRFRVAAVTAAGVWSESEAGVAFVVRPFPWQTWWFQAGAVVVLTLVLAGAVRWVSFRRLRRRLRELEHQTALLRERARIAKDIHDDVGASLTRIALLCDLAQQGRSEPAEGPLLSRIATTARQAVRSLDEIVWAVNPRNDTLAQMIDYTGQYAVDYLHAAGIRCRLELPDPVPERPMAPDLRHHCFLAVKEALHNVVKHAGATEVRVCARVEPEGLYWEIQDDGRGFDSGPPGAGSDGLGNMQQRMTEVGGRCEILSRPGCGTNVRLFVPWRPEPH</sequence>
<evidence type="ECO:0000256" key="6">
    <source>
        <dbReference type="ARBA" id="ARBA00022989"/>
    </source>
</evidence>
<evidence type="ECO:0000256" key="7">
    <source>
        <dbReference type="ARBA" id="ARBA00023012"/>
    </source>
</evidence>
<dbReference type="Gene3D" id="3.30.565.10">
    <property type="entry name" value="Histidine kinase-like ATPase, C-terminal domain"/>
    <property type="match status" value="1"/>
</dbReference>
<dbReference type="GO" id="GO:0000155">
    <property type="term" value="F:phosphorelay sensor kinase activity"/>
    <property type="evidence" value="ECO:0007669"/>
    <property type="project" value="InterPro"/>
</dbReference>
<evidence type="ECO:0000256" key="1">
    <source>
        <dbReference type="ARBA" id="ARBA00004651"/>
    </source>
</evidence>
<evidence type="ECO:0000256" key="4">
    <source>
        <dbReference type="ARBA" id="ARBA00022692"/>
    </source>
</evidence>
<dbReference type="InterPro" id="IPR013783">
    <property type="entry name" value="Ig-like_fold"/>
</dbReference>
<dbReference type="InterPro" id="IPR036890">
    <property type="entry name" value="HATPase_C_sf"/>
</dbReference>
<evidence type="ECO:0000313" key="13">
    <source>
        <dbReference type="EMBL" id="NGO39374.1"/>
    </source>
</evidence>
<dbReference type="InterPro" id="IPR050482">
    <property type="entry name" value="Sensor_HK_TwoCompSys"/>
</dbReference>
<dbReference type="Gene3D" id="2.130.10.10">
    <property type="entry name" value="YVTN repeat-like/Quinoprotein amine dehydrogenase"/>
    <property type="match status" value="3"/>
</dbReference>
<keyword evidence="14" id="KW-1185">Reference proteome</keyword>
<dbReference type="PANTHER" id="PTHR24421">
    <property type="entry name" value="NITRATE/NITRITE SENSOR PROTEIN NARX-RELATED"/>
    <property type="match status" value="1"/>
</dbReference>
<comment type="caution">
    <text evidence="13">The sequence shown here is derived from an EMBL/GenBank/DDBJ whole genome shotgun (WGS) entry which is preliminary data.</text>
</comment>
<protein>
    <recommendedName>
        <fullName evidence="15">Histidine kinase/HSP90-like ATPase domain-containing protein</fullName>
    </recommendedName>
</protein>
<name>A0A6M1RVJ3_9BACT</name>
<dbReference type="GO" id="GO:0005886">
    <property type="term" value="C:plasma membrane"/>
    <property type="evidence" value="ECO:0007669"/>
    <property type="project" value="UniProtKB-SubCell"/>
</dbReference>
<dbReference type="Proteomes" id="UP000477311">
    <property type="component" value="Unassembled WGS sequence"/>
</dbReference>
<dbReference type="AlphaFoldDB" id="A0A6M1RVJ3"/>
<keyword evidence="6 9" id="KW-1133">Transmembrane helix</keyword>
<dbReference type="EMBL" id="JAAKYA010000053">
    <property type="protein sequence ID" value="NGO39374.1"/>
    <property type="molecule type" value="Genomic_DNA"/>
</dbReference>
<comment type="subcellular location">
    <subcellularLocation>
        <location evidence="1">Cell membrane</location>
        <topology evidence="1">Multi-pass membrane protein</topology>
    </subcellularLocation>
</comment>
<dbReference type="InterPro" id="IPR011123">
    <property type="entry name" value="Y_Y_Y"/>
</dbReference>
<evidence type="ECO:0000259" key="11">
    <source>
        <dbReference type="Pfam" id="PF07495"/>
    </source>
</evidence>
<keyword evidence="8 9" id="KW-0472">Membrane</keyword>
<dbReference type="Gene3D" id="1.20.5.1930">
    <property type="match status" value="1"/>
</dbReference>
<evidence type="ECO:0000256" key="8">
    <source>
        <dbReference type="ARBA" id="ARBA00023136"/>
    </source>
</evidence>